<reference evidence="4 5" key="1">
    <citation type="journal article" date="2018" name="Environ. Microbiol.">
        <title>Genomes of ubiquitous marine and hypersaline Hydrogenovibrio, Thiomicrorhabdus and Thiomicrospira spp. encode a diversity of mechanisms to sustain chemolithoautotrophy in heterogeneous environments.</title>
        <authorList>
            <person name="Scott K.M."/>
            <person name="Williams J."/>
            <person name="Porter C.M.B."/>
            <person name="Russel S."/>
            <person name="Harmer T.L."/>
            <person name="Paul J.H."/>
            <person name="Antonen K.M."/>
            <person name="Bridges M.K."/>
            <person name="Camper G.J."/>
            <person name="Campla C.K."/>
            <person name="Casella L.G."/>
            <person name="Chase E."/>
            <person name="Conrad J.W."/>
            <person name="Cruz M.C."/>
            <person name="Dunlap D.S."/>
            <person name="Duran L."/>
            <person name="Fahsbender E.M."/>
            <person name="Goldsmith D.B."/>
            <person name="Keeley R.F."/>
            <person name="Kondoff M.R."/>
            <person name="Kussy B.I."/>
            <person name="Lane M.K."/>
            <person name="Lawler S."/>
            <person name="Leigh B.A."/>
            <person name="Lewis C."/>
            <person name="Lostal L.M."/>
            <person name="Marking D."/>
            <person name="Mancera P.A."/>
            <person name="McClenthan E.C."/>
            <person name="McIntyre E.A."/>
            <person name="Mine J.A."/>
            <person name="Modi S."/>
            <person name="Moore B.D."/>
            <person name="Morgan W.A."/>
            <person name="Nelson K.M."/>
            <person name="Nguyen K.N."/>
            <person name="Ogburn N."/>
            <person name="Parrino D.G."/>
            <person name="Pedapudi A.D."/>
            <person name="Pelham R.P."/>
            <person name="Preece A.M."/>
            <person name="Rampersad E.A."/>
            <person name="Richardson J.C."/>
            <person name="Rodgers C.M."/>
            <person name="Schaffer B.L."/>
            <person name="Sheridan N.E."/>
            <person name="Solone M.R."/>
            <person name="Staley Z.R."/>
            <person name="Tabuchi M."/>
            <person name="Waide R.J."/>
            <person name="Wanjugi P.W."/>
            <person name="Young S."/>
            <person name="Clum A."/>
            <person name="Daum C."/>
            <person name="Huntemann M."/>
            <person name="Ivanova N."/>
            <person name="Kyrpides N."/>
            <person name="Mikhailova N."/>
            <person name="Palaniappan K."/>
            <person name="Pillay M."/>
            <person name="Reddy T.B.K."/>
            <person name="Shapiro N."/>
            <person name="Stamatis D."/>
            <person name="Varghese N."/>
            <person name="Woyke T."/>
            <person name="Boden R."/>
            <person name="Freyermuth S.K."/>
            <person name="Kerfeld C.A."/>
        </authorList>
    </citation>
    <scope>NUCLEOTIDE SEQUENCE [LARGE SCALE GENOMIC DNA]</scope>
    <source>
        <strain evidence="4 5">JR-2</strain>
    </source>
</reference>
<dbReference type="Pfam" id="PF01636">
    <property type="entry name" value="APH"/>
    <property type="match status" value="1"/>
</dbReference>
<keyword evidence="2" id="KW-0067">ATP-binding</keyword>
<dbReference type="KEGG" id="htr:EPV75_08790"/>
<dbReference type="EMBL" id="CP035033">
    <property type="protein sequence ID" value="QAB15757.1"/>
    <property type="molecule type" value="Genomic_DNA"/>
</dbReference>
<sequence>MSQRFQQLQNWLDQCPFLKETDFSMPVAASSDASFRRYYRIEVRRPHEPEATCIIMDAPPEHEDCEPFVRIAGQLNQMGLTVPVVLEQDLSQGFLLLTDLGNETYLHRLTEASAEALYTDALNALVTLQTEGHNAAESLPPYDATLLNNEMALFTDWLLNTHLDITLSATERQVWREVTALLAQSALSQPQTYVHRDYHSRNLMVLDKDNPGILDFQDAVKGPLTYDAVSLLRDCYISWPSEQVTEWQRQYFLSLVQARLLAKDEWKGFVKAMDLMGIQRHLKASGIFARLYHRDGKEGYLNDIPNTVQYIYDMAPKYAETRALASLLESKVLPVLPMSGKAV</sequence>
<accession>A0A410H4D4</accession>
<dbReference type="AlphaFoldDB" id="A0A410H4D4"/>
<feature type="domain" description="Aminoglycoside phosphotransferase" evidence="3">
    <location>
        <begin position="29"/>
        <end position="252"/>
    </location>
</feature>
<keyword evidence="1" id="KW-0547">Nucleotide-binding</keyword>
<keyword evidence="5" id="KW-1185">Reference proteome</keyword>
<evidence type="ECO:0000256" key="2">
    <source>
        <dbReference type="ARBA" id="ARBA00022840"/>
    </source>
</evidence>
<organism evidence="4 5">
    <name type="scientific">Hydrogenovibrio thermophilus</name>
    <dbReference type="NCBI Taxonomy" id="265883"/>
    <lineage>
        <taxon>Bacteria</taxon>
        <taxon>Pseudomonadati</taxon>
        <taxon>Pseudomonadota</taxon>
        <taxon>Gammaproteobacteria</taxon>
        <taxon>Thiotrichales</taxon>
        <taxon>Piscirickettsiaceae</taxon>
        <taxon>Hydrogenovibrio</taxon>
    </lineage>
</organism>
<evidence type="ECO:0000259" key="3">
    <source>
        <dbReference type="Pfam" id="PF01636"/>
    </source>
</evidence>
<protein>
    <submittedName>
        <fullName evidence="4">Aminoglycoside phosphotransferase</fullName>
    </submittedName>
</protein>
<dbReference type="SUPFAM" id="SSF56112">
    <property type="entry name" value="Protein kinase-like (PK-like)"/>
    <property type="match status" value="1"/>
</dbReference>
<keyword evidence="4" id="KW-0808">Transferase</keyword>
<gene>
    <name evidence="4" type="ORF">EPV75_08790</name>
</gene>
<evidence type="ECO:0000313" key="4">
    <source>
        <dbReference type="EMBL" id="QAB15757.1"/>
    </source>
</evidence>
<dbReference type="PANTHER" id="PTHR33540:SF1">
    <property type="entry name" value="N-ACETYLMURAMATE_N-ACETYLGLUCOSAMINE KINASE"/>
    <property type="match status" value="1"/>
</dbReference>
<dbReference type="InterPro" id="IPR011009">
    <property type="entry name" value="Kinase-like_dom_sf"/>
</dbReference>
<proteinExistence type="predicted"/>
<dbReference type="PANTHER" id="PTHR33540">
    <property type="entry name" value="TRNA THREONYLCARBAMOYLADENOSINE BIOSYNTHESIS PROTEIN TSAE"/>
    <property type="match status" value="1"/>
</dbReference>
<dbReference type="Gene3D" id="3.90.1200.10">
    <property type="match status" value="1"/>
</dbReference>
<dbReference type="GO" id="GO:0005524">
    <property type="term" value="F:ATP binding"/>
    <property type="evidence" value="ECO:0007669"/>
    <property type="project" value="UniProtKB-KW"/>
</dbReference>
<dbReference type="RefSeq" id="WP_128385129.1">
    <property type="nucleotide sequence ID" value="NZ_CP035033.1"/>
</dbReference>
<evidence type="ECO:0000313" key="5">
    <source>
        <dbReference type="Proteomes" id="UP000285478"/>
    </source>
</evidence>
<name>A0A410H4D4_9GAMM</name>
<dbReference type="Proteomes" id="UP000285478">
    <property type="component" value="Chromosome"/>
</dbReference>
<dbReference type="GO" id="GO:0016740">
    <property type="term" value="F:transferase activity"/>
    <property type="evidence" value="ECO:0007669"/>
    <property type="project" value="UniProtKB-KW"/>
</dbReference>
<dbReference type="Gene3D" id="3.30.200.20">
    <property type="entry name" value="Phosphorylase Kinase, domain 1"/>
    <property type="match status" value="1"/>
</dbReference>
<evidence type="ECO:0000256" key="1">
    <source>
        <dbReference type="ARBA" id="ARBA00022741"/>
    </source>
</evidence>
<dbReference type="InterPro" id="IPR002575">
    <property type="entry name" value="Aminoglycoside_PTrfase"/>
</dbReference>